<name>A0ACC0YVB6_9ROSI</name>
<dbReference type="EMBL" id="CM047740">
    <property type="protein sequence ID" value="KAJ0041477.1"/>
    <property type="molecule type" value="Genomic_DNA"/>
</dbReference>
<comment type="caution">
    <text evidence="1">The sequence shown here is derived from an EMBL/GenBank/DDBJ whole genome shotgun (WGS) entry which is preliminary data.</text>
</comment>
<gene>
    <name evidence="1" type="ORF">Pint_27161</name>
</gene>
<accession>A0ACC0YVB6</accession>
<evidence type="ECO:0000313" key="1">
    <source>
        <dbReference type="EMBL" id="KAJ0041477.1"/>
    </source>
</evidence>
<keyword evidence="2" id="KW-1185">Reference proteome</keyword>
<reference evidence="2" key="1">
    <citation type="journal article" date="2023" name="G3 (Bethesda)">
        <title>Genome assembly and association tests identify interacting loci associated with vigor, precocity, and sex in interspecific pistachio rootstocks.</title>
        <authorList>
            <person name="Palmer W."/>
            <person name="Jacygrad E."/>
            <person name="Sagayaradj S."/>
            <person name="Cavanaugh K."/>
            <person name="Han R."/>
            <person name="Bertier L."/>
            <person name="Beede B."/>
            <person name="Kafkas S."/>
            <person name="Golino D."/>
            <person name="Preece J."/>
            <person name="Michelmore R."/>
        </authorList>
    </citation>
    <scope>NUCLEOTIDE SEQUENCE [LARGE SCALE GENOMIC DNA]</scope>
</reference>
<evidence type="ECO:0000313" key="2">
    <source>
        <dbReference type="Proteomes" id="UP001163603"/>
    </source>
</evidence>
<dbReference type="Proteomes" id="UP001163603">
    <property type="component" value="Chromosome 5"/>
</dbReference>
<sequence>MVSILFFLLLSRNFLATTQQGQFNIRTPQKTVVWTANRDNPPVQGNVTLLLTDKRGENVSLNLDVDGHLYLVNSTGFVIKDLTPGGYSIEGTIYLMKIDTDGIFRLYSFKLNQNSSVSIVWASSVDKCSSKGLCGLNRYCVKNDRDIYCKCLPGFLVSGEGGCQKNFSTENCESKDGNIKYTIDRVANTTWEDASYSILSLPTEEECEKACLEDCSCEAAMFKDGECRKQKLPLRFGIKLESESNLALIKVGVSNFAGAPGEGDEPKRSKKERPDGFVNCQCFTPCFFIHYFDNFWSPCLQKSSSRL</sequence>
<proteinExistence type="predicted"/>
<organism evidence="1 2">
    <name type="scientific">Pistacia integerrima</name>
    <dbReference type="NCBI Taxonomy" id="434235"/>
    <lineage>
        <taxon>Eukaryota</taxon>
        <taxon>Viridiplantae</taxon>
        <taxon>Streptophyta</taxon>
        <taxon>Embryophyta</taxon>
        <taxon>Tracheophyta</taxon>
        <taxon>Spermatophyta</taxon>
        <taxon>Magnoliopsida</taxon>
        <taxon>eudicotyledons</taxon>
        <taxon>Gunneridae</taxon>
        <taxon>Pentapetalae</taxon>
        <taxon>rosids</taxon>
        <taxon>malvids</taxon>
        <taxon>Sapindales</taxon>
        <taxon>Anacardiaceae</taxon>
        <taxon>Pistacia</taxon>
    </lineage>
</organism>
<protein>
    <submittedName>
        <fullName evidence="1">Uncharacterized protein</fullName>
    </submittedName>
</protein>